<feature type="transmembrane region" description="Helical" evidence="6">
    <location>
        <begin position="423"/>
        <end position="444"/>
    </location>
</feature>
<dbReference type="EMBL" id="DWZH01000087">
    <property type="protein sequence ID" value="HJB11035.1"/>
    <property type="molecule type" value="Genomic_DNA"/>
</dbReference>
<evidence type="ECO:0000256" key="6">
    <source>
        <dbReference type="SAM" id="Phobius"/>
    </source>
</evidence>
<feature type="transmembrane region" description="Helical" evidence="6">
    <location>
        <begin position="387"/>
        <end position="411"/>
    </location>
</feature>
<dbReference type="GO" id="GO:0005886">
    <property type="term" value="C:plasma membrane"/>
    <property type="evidence" value="ECO:0007669"/>
    <property type="project" value="UniProtKB-SubCell"/>
</dbReference>
<keyword evidence="5 6" id="KW-0472">Membrane</keyword>
<dbReference type="Gene3D" id="1.20.1250.20">
    <property type="entry name" value="MFS general substrate transporter like domains"/>
    <property type="match status" value="2"/>
</dbReference>
<feature type="transmembrane region" description="Helical" evidence="6">
    <location>
        <begin position="158"/>
        <end position="180"/>
    </location>
</feature>
<dbReference type="AlphaFoldDB" id="A0A9D2LEX9"/>
<dbReference type="GO" id="GO:0022857">
    <property type="term" value="F:transmembrane transporter activity"/>
    <property type="evidence" value="ECO:0007669"/>
    <property type="project" value="InterPro"/>
</dbReference>
<dbReference type="PANTHER" id="PTHR42718:SF9">
    <property type="entry name" value="MAJOR FACILITATOR SUPERFAMILY MULTIDRUG TRANSPORTER MFSC"/>
    <property type="match status" value="1"/>
</dbReference>
<feature type="transmembrane region" description="Helical" evidence="6">
    <location>
        <begin position="225"/>
        <end position="243"/>
    </location>
</feature>
<evidence type="ECO:0000256" key="1">
    <source>
        <dbReference type="ARBA" id="ARBA00004651"/>
    </source>
</evidence>
<feature type="transmembrane region" description="Helical" evidence="6">
    <location>
        <begin position="192"/>
        <end position="213"/>
    </location>
</feature>
<dbReference type="Pfam" id="PF07690">
    <property type="entry name" value="MFS_1"/>
    <property type="match status" value="1"/>
</dbReference>
<dbReference type="SUPFAM" id="SSF103473">
    <property type="entry name" value="MFS general substrate transporter"/>
    <property type="match status" value="1"/>
</dbReference>
<reference evidence="8" key="2">
    <citation type="submission" date="2021-04" db="EMBL/GenBank/DDBJ databases">
        <authorList>
            <person name="Gilroy R."/>
        </authorList>
    </citation>
    <scope>NUCLEOTIDE SEQUENCE</scope>
    <source>
        <strain evidence="8">ChiHjej13B12-24818</strain>
    </source>
</reference>
<evidence type="ECO:0000259" key="7">
    <source>
        <dbReference type="PROSITE" id="PS50850"/>
    </source>
</evidence>
<accession>A0A9D2LEX9</accession>
<dbReference type="InterPro" id="IPR020846">
    <property type="entry name" value="MFS_dom"/>
</dbReference>
<gene>
    <name evidence="8" type="ORF">H9786_10995</name>
</gene>
<dbReference type="PROSITE" id="PS50850">
    <property type="entry name" value="MFS"/>
    <property type="match status" value="1"/>
</dbReference>
<keyword evidence="2" id="KW-0813">Transport</keyword>
<protein>
    <submittedName>
        <fullName evidence="8">MFS transporter</fullName>
    </submittedName>
</protein>
<evidence type="ECO:0000256" key="5">
    <source>
        <dbReference type="ARBA" id="ARBA00023136"/>
    </source>
</evidence>
<comment type="subcellular location">
    <subcellularLocation>
        <location evidence="1">Cell membrane</location>
        <topology evidence="1">Multi-pass membrane protein</topology>
    </subcellularLocation>
</comment>
<reference evidence="8" key="1">
    <citation type="journal article" date="2021" name="PeerJ">
        <title>Extensive microbial diversity within the chicken gut microbiome revealed by metagenomics and culture.</title>
        <authorList>
            <person name="Gilroy R."/>
            <person name="Ravi A."/>
            <person name="Getino M."/>
            <person name="Pursley I."/>
            <person name="Horton D.L."/>
            <person name="Alikhan N.F."/>
            <person name="Baker D."/>
            <person name="Gharbi K."/>
            <person name="Hall N."/>
            <person name="Watson M."/>
            <person name="Adriaenssens E.M."/>
            <person name="Foster-Nyarko E."/>
            <person name="Jarju S."/>
            <person name="Secka A."/>
            <person name="Antonio M."/>
            <person name="Oren A."/>
            <person name="Chaudhuri R.R."/>
            <person name="La Ragione R."/>
            <person name="Hildebrand F."/>
            <person name="Pallen M.J."/>
        </authorList>
    </citation>
    <scope>NUCLEOTIDE SEQUENCE</scope>
    <source>
        <strain evidence="8">ChiHjej13B12-24818</strain>
    </source>
</reference>
<comment type="caution">
    <text evidence="8">The sequence shown here is derived from an EMBL/GenBank/DDBJ whole genome shotgun (WGS) entry which is preliminary data.</text>
</comment>
<dbReference type="PANTHER" id="PTHR42718">
    <property type="entry name" value="MAJOR FACILITATOR SUPERFAMILY MULTIDRUG TRANSPORTER MFSC"/>
    <property type="match status" value="1"/>
</dbReference>
<dbReference type="InterPro" id="IPR011701">
    <property type="entry name" value="MFS"/>
</dbReference>
<evidence type="ECO:0000256" key="2">
    <source>
        <dbReference type="ARBA" id="ARBA00022448"/>
    </source>
</evidence>
<evidence type="ECO:0000313" key="8">
    <source>
        <dbReference type="EMBL" id="HJB11035.1"/>
    </source>
</evidence>
<keyword evidence="4 6" id="KW-1133">Transmembrane helix</keyword>
<name>A0A9D2LEX9_9MICO</name>
<evidence type="ECO:0000256" key="3">
    <source>
        <dbReference type="ARBA" id="ARBA00022692"/>
    </source>
</evidence>
<evidence type="ECO:0000313" key="9">
    <source>
        <dbReference type="Proteomes" id="UP000823823"/>
    </source>
</evidence>
<organism evidence="8 9">
    <name type="scientific">Candidatus Brachybacterium merdavium</name>
    <dbReference type="NCBI Taxonomy" id="2838513"/>
    <lineage>
        <taxon>Bacteria</taxon>
        <taxon>Bacillati</taxon>
        <taxon>Actinomycetota</taxon>
        <taxon>Actinomycetes</taxon>
        <taxon>Micrococcales</taxon>
        <taxon>Dermabacteraceae</taxon>
        <taxon>Brachybacterium</taxon>
    </lineage>
</organism>
<feature type="transmembrane region" description="Helical" evidence="6">
    <location>
        <begin position="450"/>
        <end position="473"/>
    </location>
</feature>
<feature type="transmembrane region" description="Helical" evidence="6">
    <location>
        <begin position="68"/>
        <end position="93"/>
    </location>
</feature>
<feature type="transmembrane region" description="Helical" evidence="6">
    <location>
        <begin position="134"/>
        <end position="151"/>
    </location>
</feature>
<evidence type="ECO:0000256" key="4">
    <source>
        <dbReference type="ARBA" id="ARBA00022989"/>
    </source>
</evidence>
<feature type="domain" description="Major facilitator superfamily (MFS) profile" evidence="7">
    <location>
        <begin position="39"/>
        <end position="478"/>
    </location>
</feature>
<keyword evidence="3 6" id="KW-0812">Transmembrane</keyword>
<feature type="transmembrane region" description="Helical" evidence="6">
    <location>
        <begin position="289"/>
        <end position="312"/>
    </location>
</feature>
<dbReference type="InterPro" id="IPR036259">
    <property type="entry name" value="MFS_trans_sf"/>
</dbReference>
<proteinExistence type="predicted"/>
<feature type="transmembrane region" description="Helical" evidence="6">
    <location>
        <begin position="249"/>
        <end position="269"/>
    </location>
</feature>
<sequence length="490" mass="50181">MTTGLRTREFLLGSSPPVTLDVDTTPAAPTLRGARAILLISALVLTVLAFQLNASLLSPALPQMAASLGVSIAEISNVQSAFFLAASVLGMVISRWSDTIGRRRALFVSLGLLLIGSMLALATSSFALLLAARVLQGASSAAFTIAFLVLSEELTGKLFGVAVGVVTAVNGGLGGLDGYIGGALTDALGWRSLFAVILALGIVATVMAMIFVPGRRPAEHARMDWLGALVLAVLLVSLTQFIGAASSRGLGSGTLVLLAIVVLSAVLFIRVERRVRQPLIAVSALRSRFVWPVIASTFLTVAGVFSATNFTVVMLSQDVEVGYGLDATMSGLLFLTPAAVAGVVAATFAGWVAQRVGWVHTQRIATGILVVLMVLVALSATEQWVVFALLIITGAFYIGTFQTTANGLSVLNSPPDAPGSLPGINGAQFGLGAAAGIALVAPLADLATEIGYRSAFIVSAALVGGGLMCSLILKPAAAALPAATTKESLA</sequence>
<feature type="transmembrane region" description="Helical" evidence="6">
    <location>
        <begin position="105"/>
        <end position="128"/>
    </location>
</feature>
<dbReference type="Proteomes" id="UP000823823">
    <property type="component" value="Unassembled WGS sequence"/>
</dbReference>
<feature type="transmembrane region" description="Helical" evidence="6">
    <location>
        <begin position="36"/>
        <end position="56"/>
    </location>
</feature>
<feature type="transmembrane region" description="Helical" evidence="6">
    <location>
        <begin position="332"/>
        <end position="352"/>
    </location>
</feature>